<sequence>MITVSICKDVEYPHEAELYAAYLKKWKSGGILPSRFGSEGAWEENKSLCNSYVFKIHIKLSDDTPWDAKTPQAARKSNNYLVYTRHWMDPNKYQIISIMAPNAHELARTSFLAELERRAEQFQNSTPE</sequence>
<dbReference type="InterPro" id="IPR020353">
    <property type="entry name" value="Toxin_YafO"/>
</dbReference>
<name>A0A5W8M983_SALET</name>
<organism evidence="1">
    <name type="scientific">Salmonella enterica subsp. enterica serovar Hofit</name>
    <dbReference type="NCBI Taxonomy" id="2564537"/>
    <lineage>
        <taxon>Bacteria</taxon>
        <taxon>Pseudomonadati</taxon>
        <taxon>Pseudomonadota</taxon>
        <taxon>Gammaproteobacteria</taxon>
        <taxon>Enterobacterales</taxon>
        <taxon>Enterobacteriaceae</taxon>
        <taxon>Salmonella</taxon>
    </lineage>
</organism>
<dbReference type="Pfam" id="PF13957">
    <property type="entry name" value="YafO_toxin"/>
    <property type="match status" value="1"/>
</dbReference>
<dbReference type="AlphaFoldDB" id="A0A5W8M983"/>
<accession>A0A5W8M983</accession>
<gene>
    <name evidence="1" type="ORF">DU055_04400</name>
</gene>
<proteinExistence type="predicted"/>
<dbReference type="EMBL" id="AAHNFW010000010">
    <property type="protein sequence ID" value="EBY1552181.1"/>
    <property type="molecule type" value="Genomic_DNA"/>
</dbReference>
<evidence type="ECO:0000313" key="1">
    <source>
        <dbReference type="EMBL" id="EBY1552181.1"/>
    </source>
</evidence>
<protein>
    <submittedName>
        <fullName evidence="1">Type II toxin-antitoxin system YafO family toxin</fullName>
    </submittedName>
</protein>
<comment type="caution">
    <text evidence="1">The sequence shown here is derived from an EMBL/GenBank/DDBJ whole genome shotgun (WGS) entry which is preliminary data.</text>
</comment>
<reference evidence="1" key="1">
    <citation type="submission" date="2018-07" db="EMBL/GenBank/DDBJ databases">
        <authorList>
            <person name="Ashton P.M."/>
            <person name="Dallman T."/>
            <person name="Nair S."/>
            <person name="De Pinna E."/>
            <person name="Peters T."/>
            <person name="Grant K."/>
        </authorList>
    </citation>
    <scope>NUCLEOTIDE SEQUENCE</scope>
    <source>
        <strain evidence="1">357772</strain>
    </source>
</reference>